<name>A0A0D0DLV7_9AGAM</name>
<dbReference type="OrthoDB" id="301415at2759"/>
<evidence type="ECO:0000313" key="1">
    <source>
        <dbReference type="EMBL" id="KIK92393.1"/>
    </source>
</evidence>
<dbReference type="InParanoid" id="A0A0D0DLV7"/>
<sequence length="140" mass="15646">FNTPDELENNFQEGNVLYWAKALLKLTYDVINCAVTQASDPPPLEIPRLCFIDADLMLAYASTNKDLRGPRAGGVSASYLAEEEINLDNLFIKYIHNGDPTPLLEPHEPGYDIAQFLAFTQHVQYFKTGGLAYISDYQGV</sequence>
<keyword evidence="2" id="KW-1185">Reference proteome</keyword>
<dbReference type="HOGENOM" id="CLU_073913_3_0_1"/>
<reference evidence="1 2" key="1">
    <citation type="submission" date="2014-04" db="EMBL/GenBank/DDBJ databases">
        <authorList>
            <consortium name="DOE Joint Genome Institute"/>
            <person name="Kuo A."/>
            <person name="Kohler A."/>
            <person name="Jargeat P."/>
            <person name="Nagy L.G."/>
            <person name="Floudas D."/>
            <person name="Copeland A."/>
            <person name="Barry K.W."/>
            <person name="Cichocki N."/>
            <person name="Veneault-Fourrey C."/>
            <person name="LaButti K."/>
            <person name="Lindquist E.A."/>
            <person name="Lipzen A."/>
            <person name="Lundell T."/>
            <person name="Morin E."/>
            <person name="Murat C."/>
            <person name="Sun H."/>
            <person name="Tunlid A."/>
            <person name="Henrissat B."/>
            <person name="Grigoriev I.V."/>
            <person name="Hibbett D.S."/>
            <person name="Martin F."/>
            <person name="Nordberg H.P."/>
            <person name="Cantor M.N."/>
            <person name="Hua S.X."/>
        </authorList>
    </citation>
    <scope>NUCLEOTIDE SEQUENCE [LARGE SCALE GENOMIC DNA]</scope>
    <source>
        <strain evidence="1 2">Ve08.2h10</strain>
    </source>
</reference>
<protein>
    <recommendedName>
        <fullName evidence="3">Alpha-type protein kinase domain-containing protein</fullName>
    </recommendedName>
</protein>
<gene>
    <name evidence="1" type="ORF">PAXRUDRAFT_147449</name>
</gene>
<organism evidence="1 2">
    <name type="scientific">Paxillus rubicundulus Ve08.2h10</name>
    <dbReference type="NCBI Taxonomy" id="930991"/>
    <lineage>
        <taxon>Eukaryota</taxon>
        <taxon>Fungi</taxon>
        <taxon>Dikarya</taxon>
        <taxon>Basidiomycota</taxon>
        <taxon>Agaricomycotina</taxon>
        <taxon>Agaricomycetes</taxon>
        <taxon>Agaricomycetidae</taxon>
        <taxon>Boletales</taxon>
        <taxon>Paxilineae</taxon>
        <taxon>Paxillaceae</taxon>
        <taxon>Paxillus</taxon>
    </lineage>
</organism>
<accession>A0A0D0DLV7</accession>
<dbReference type="Proteomes" id="UP000054538">
    <property type="component" value="Unassembled WGS sequence"/>
</dbReference>
<evidence type="ECO:0000313" key="2">
    <source>
        <dbReference type="Proteomes" id="UP000054538"/>
    </source>
</evidence>
<dbReference type="AlphaFoldDB" id="A0A0D0DLV7"/>
<feature type="non-terminal residue" evidence="1">
    <location>
        <position position="1"/>
    </location>
</feature>
<dbReference type="EMBL" id="KN825285">
    <property type="protein sequence ID" value="KIK92393.1"/>
    <property type="molecule type" value="Genomic_DNA"/>
</dbReference>
<reference evidence="2" key="2">
    <citation type="submission" date="2015-01" db="EMBL/GenBank/DDBJ databases">
        <title>Evolutionary Origins and Diversification of the Mycorrhizal Mutualists.</title>
        <authorList>
            <consortium name="DOE Joint Genome Institute"/>
            <consortium name="Mycorrhizal Genomics Consortium"/>
            <person name="Kohler A."/>
            <person name="Kuo A."/>
            <person name="Nagy L.G."/>
            <person name="Floudas D."/>
            <person name="Copeland A."/>
            <person name="Barry K.W."/>
            <person name="Cichocki N."/>
            <person name="Veneault-Fourrey C."/>
            <person name="LaButti K."/>
            <person name="Lindquist E.A."/>
            <person name="Lipzen A."/>
            <person name="Lundell T."/>
            <person name="Morin E."/>
            <person name="Murat C."/>
            <person name="Riley R."/>
            <person name="Ohm R."/>
            <person name="Sun H."/>
            <person name="Tunlid A."/>
            <person name="Henrissat B."/>
            <person name="Grigoriev I.V."/>
            <person name="Hibbett D.S."/>
            <person name="Martin F."/>
        </authorList>
    </citation>
    <scope>NUCLEOTIDE SEQUENCE [LARGE SCALE GENOMIC DNA]</scope>
    <source>
        <strain evidence="2">Ve08.2h10</strain>
    </source>
</reference>
<evidence type="ECO:0008006" key="3">
    <source>
        <dbReference type="Google" id="ProtNLM"/>
    </source>
</evidence>
<proteinExistence type="predicted"/>
<dbReference type="STRING" id="930991.A0A0D0DLV7"/>